<gene>
    <name evidence="1" type="ORF">BOM_1456</name>
</gene>
<dbReference type="Pfam" id="PF03196">
    <property type="entry name" value="DUF261"/>
    <property type="match status" value="1"/>
</dbReference>
<keyword evidence="1" id="KW-0614">Plasmid</keyword>
<evidence type="ECO:0000313" key="1">
    <source>
        <dbReference type="EMBL" id="AHH05999.1"/>
    </source>
</evidence>
<geneLocation type="plasmid" evidence="1">
    <name>unnamed</name>
</geneLocation>
<protein>
    <submittedName>
        <fullName evidence="1">Uncharacterized protein</fullName>
    </submittedName>
</protein>
<dbReference type="AlphaFoldDB" id="W5SFX8"/>
<accession>W5SFX8</accession>
<dbReference type="HOGENOM" id="CLU_2153460_0_0_12"/>
<dbReference type="EMBL" id="CP004251">
    <property type="protein sequence ID" value="AHH05999.1"/>
    <property type="molecule type" value="Genomic_DNA"/>
</dbReference>
<name>W5SFX8_9SPIR</name>
<proteinExistence type="predicted"/>
<dbReference type="InterPro" id="IPR004884">
    <property type="entry name" value="DUF261"/>
</dbReference>
<reference evidence="1" key="1">
    <citation type="submission" date="2013-02" db="EMBL/GenBank/DDBJ databases">
        <title>Comparative genomics of Borrelia species.</title>
        <authorList>
            <person name="Schwan T.G."/>
            <person name="Raffel S.J."/>
            <person name="Porcella S.F."/>
        </authorList>
    </citation>
    <scope>NUCLEOTIDE SEQUENCE</scope>
    <source>
        <strain evidence="1">FR64b</strain>
        <plasmid evidence="1">unnamed</plasmid>
    </source>
</reference>
<sequence>MLKRCQFICARSKFDIEESWDCYYLDKHYVPDNYSAESCDILIGQYRDKDLYHFVILDNDLKSVIWDSLGSSKAVSDGELESLRVFKVVDRFLVSDIRKRLSLYREQFKSA</sequence>
<organism evidence="1">
    <name type="scientific">Borrelia miyamotoi FR64b</name>
    <dbReference type="NCBI Taxonomy" id="1292392"/>
    <lineage>
        <taxon>Bacteria</taxon>
        <taxon>Pseudomonadati</taxon>
        <taxon>Spirochaetota</taxon>
        <taxon>Spirochaetia</taxon>
        <taxon>Spirochaetales</taxon>
        <taxon>Borreliaceae</taxon>
        <taxon>Borrelia</taxon>
    </lineage>
</organism>